<dbReference type="RefSeq" id="WP_344773387.1">
    <property type="nucleotide sequence ID" value="NZ_BAABAH010000003.1"/>
</dbReference>
<feature type="transmembrane region" description="Helical" evidence="7">
    <location>
        <begin position="751"/>
        <end position="775"/>
    </location>
</feature>
<evidence type="ECO:0000256" key="4">
    <source>
        <dbReference type="ARBA" id="ARBA00022989"/>
    </source>
</evidence>
<keyword evidence="3 7" id="KW-0812">Transmembrane</keyword>
<comment type="caution">
    <text evidence="9">The sequence shown here is derived from an EMBL/GenBank/DDBJ whole genome shotgun (WGS) entry which is preliminary data.</text>
</comment>
<dbReference type="Pfam" id="PF02687">
    <property type="entry name" value="FtsX"/>
    <property type="match status" value="1"/>
</dbReference>
<feature type="transmembrane region" description="Helical" evidence="7">
    <location>
        <begin position="849"/>
        <end position="870"/>
    </location>
</feature>
<comment type="subcellular location">
    <subcellularLocation>
        <location evidence="1">Cell membrane</location>
        <topology evidence="1">Multi-pass membrane protein</topology>
    </subcellularLocation>
</comment>
<dbReference type="InterPro" id="IPR003838">
    <property type="entry name" value="ABC3_permease_C"/>
</dbReference>
<feature type="transmembrane region" description="Helical" evidence="7">
    <location>
        <begin position="393"/>
        <end position="420"/>
    </location>
</feature>
<feature type="transmembrane region" description="Helical" evidence="7">
    <location>
        <begin position="472"/>
        <end position="494"/>
    </location>
</feature>
<evidence type="ECO:0000256" key="1">
    <source>
        <dbReference type="ARBA" id="ARBA00004651"/>
    </source>
</evidence>
<feature type="transmembrane region" description="Helical" evidence="7">
    <location>
        <begin position="807"/>
        <end position="829"/>
    </location>
</feature>
<dbReference type="InterPro" id="IPR050250">
    <property type="entry name" value="Macrolide_Exporter_MacB"/>
</dbReference>
<dbReference type="Proteomes" id="UP001501821">
    <property type="component" value="Unassembled WGS sequence"/>
</dbReference>
<comment type="similarity">
    <text evidence="6">Belongs to the ABC-4 integral membrane protein family.</text>
</comment>
<feature type="transmembrane region" description="Helical" evidence="7">
    <location>
        <begin position="21"/>
        <end position="42"/>
    </location>
</feature>
<feature type="transmembrane region" description="Helical" evidence="7">
    <location>
        <begin position="362"/>
        <end position="387"/>
    </location>
</feature>
<evidence type="ECO:0000313" key="9">
    <source>
        <dbReference type="EMBL" id="GAA3811358.1"/>
    </source>
</evidence>
<evidence type="ECO:0000256" key="7">
    <source>
        <dbReference type="SAM" id="Phobius"/>
    </source>
</evidence>
<reference evidence="10" key="1">
    <citation type="journal article" date="2019" name="Int. J. Syst. Evol. Microbiol.">
        <title>The Global Catalogue of Microorganisms (GCM) 10K type strain sequencing project: providing services to taxonomists for standard genome sequencing and annotation.</title>
        <authorList>
            <consortium name="The Broad Institute Genomics Platform"/>
            <consortium name="The Broad Institute Genome Sequencing Center for Infectious Disease"/>
            <person name="Wu L."/>
            <person name="Ma J."/>
        </authorList>
    </citation>
    <scope>NUCLEOTIDE SEQUENCE [LARGE SCALE GENOMIC DNA]</scope>
    <source>
        <strain evidence="10">JCM 16953</strain>
    </source>
</reference>
<feature type="transmembrane region" description="Helical" evidence="7">
    <location>
        <begin position="441"/>
        <end position="460"/>
    </location>
</feature>
<feature type="transmembrane region" description="Helical" evidence="7">
    <location>
        <begin position="320"/>
        <end position="341"/>
    </location>
</feature>
<organism evidence="9 10">
    <name type="scientific">Nocardioides panacisoli</name>
    <dbReference type="NCBI Taxonomy" id="627624"/>
    <lineage>
        <taxon>Bacteria</taxon>
        <taxon>Bacillati</taxon>
        <taxon>Actinomycetota</taxon>
        <taxon>Actinomycetes</taxon>
        <taxon>Propionibacteriales</taxon>
        <taxon>Nocardioidaceae</taxon>
        <taxon>Nocardioides</taxon>
    </lineage>
</organism>
<sequence length="886" mass="90069">MRRIGLHVPTVLGRLRADRGLLLLVATVVALTSAVVGAVAPLGERAADRAMAAAVRDAGSRGTVVANLPRWYDDPAAKKRDPGTATEMQQDADFVRSAMPHGLAQVLRPGVASVTTTMLHLLDDGPGRYLQLAFVEAADGGPEVSYKQGGPPLGAPGHREQPPVQVAVSGPVAGALGLEVADRIPARDEYGRTVVVEITGIFEAVDEGDDAWQVATPLLRPTTGTADGAQRTAAAALVSAESLPDLRLVLPGDALSRRVLFAPDAAAVTWQQSASLEQSIASLQSGTGLGLGETTWDSLLGSVLQDGRSQVSAAQGQAQVLLVGLIVAAMLVLVLAGQLLVRRRAGPLTMARERGAGLVGVAAELAVESLLVAALAAATGLAVVLLAAGSVGWAWSVPVLVVALVTPALLGVAVADGPALRVPANRSVRRTRARAALLRRLGLETTVLAAAALSVTALRQRGVVGDAAGGNGLMAASAVTLVPAAGSLVLVRLAPPALRWMLRRTRRAVGAGPLFVAARLVRSGARVLPPLAVVVAVSGTTFGASLAVTLHRGQAEGALSIVGGDARLDARPDPSLTAVAREVAGATGVRASAAARVEDGVRVSAQGGSAVVRLAVVDAAAYDRFLRASDLPDASQLRRLGSVTGGRVPALFLGGPEGLRDEPSLRWQDTSVPLEAIGTAPDVGASVDPVVVVDAGALAAAGVDASPNVVWAVGPGATSALDAAAARTPGSAVVTYADELERRREAALPSAIAGLATASCAVLLVLALLAIALAASIDAPERATAIGRLRALGSSDRELRRTLLGEVVTPVLVAAVSGLVIGAVSAWTALGSLSLENLTAAPEPPAAVVPWWTALSVVLVTGWAVALALLDWHRVRRTPLALLLRS</sequence>
<gene>
    <name evidence="9" type="ORF">GCM10022242_12310</name>
</gene>
<accession>A0ABP7I615</accession>
<dbReference type="PANTHER" id="PTHR30572">
    <property type="entry name" value="MEMBRANE COMPONENT OF TRANSPORTER-RELATED"/>
    <property type="match status" value="1"/>
</dbReference>
<keyword evidence="10" id="KW-1185">Reference proteome</keyword>
<dbReference type="PANTHER" id="PTHR30572:SF4">
    <property type="entry name" value="ABC TRANSPORTER PERMEASE YTRF"/>
    <property type="match status" value="1"/>
</dbReference>
<keyword evidence="4 7" id="KW-1133">Transmembrane helix</keyword>
<evidence type="ECO:0000256" key="3">
    <source>
        <dbReference type="ARBA" id="ARBA00022692"/>
    </source>
</evidence>
<feature type="domain" description="ABC3 transporter permease C-terminal" evidence="8">
    <location>
        <begin position="761"/>
        <end position="878"/>
    </location>
</feature>
<evidence type="ECO:0000313" key="10">
    <source>
        <dbReference type="Proteomes" id="UP001501821"/>
    </source>
</evidence>
<name>A0ABP7I615_9ACTN</name>
<evidence type="ECO:0000256" key="2">
    <source>
        <dbReference type="ARBA" id="ARBA00022475"/>
    </source>
</evidence>
<keyword evidence="2" id="KW-1003">Cell membrane</keyword>
<evidence type="ECO:0000259" key="8">
    <source>
        <dbReference type="Pfam" id="PF02687"/>
    </source>
</evidence>
<evidence type="ECO:0000256" key="6">
    <source>
        <dbReference type="ARBA" id="ARBA00038076"/>
    </source>
</evidence>
<evidence type="ECO:0000256" key="5">
    <source>
        <dbReference type="ARBA" id="ARBA00023136"/>
    </source>
</evidence>
<dbReference type="EMBL" id="BAABAH010000003">
    <property type="protein sequence ID" value="GAA3811358.1"/>
    <property type="molecule type" value="Genomic_DNA"/>
</dbReference>
<keyword evidence="5 7" id="KW-0472">Membrane</keyword>
<proteinExistence type="inferred from homology"/>
<protein>
    <recommendedName>
        <fullName evidence="8">ABC3 transporter permease C-terminal domain-containing protein</fullName>
    </recommendedName>
</protein>
<feature type="transmembrane region" description="Helical" evidence="7">
    <location>
        <begin position="527"/>
        <end position="550"/>
    </location>
</feature>